<evidence type="ECO:0000313" key="2">
    <source>
        <dbReference type="EMBL" id="MPC76429.1"/>
    </source>
</evidence>
<sequence>MATPSPPHTQPNTPHPSTKPLHPSLISHLASDSDGGGGGGKPFKVLYGWPGISRDRVARFLPY</sequence>
<reference evidence="2 3" key="1">
    <citation type="submission" date="2019-05" db="EMBL/GenBank/DDBJ databases">
        <title>Another draft genome of Portunus trituberculatus and its Hox gene families provides insights of decapod evolution.</title>
        <authorList>
            <person name="Jeong J.-H."/>
            <person name="Song I."/>
            <person name="Kim S."/>
            <person name="Choi T."/>
            <person name="Kim D."/>
            <person name="Ryu S."/>
            <person name="Kim W."/>
        </authorList>
    </citation>
    <scope>NUCLEOTIDE SEQUENCE [LARGE SCALE GENOMIC DNA]</scope>
    <source>
        <tissue evidence="2">Muscle</tissue>
    </source>
</reference>
<feature type="region of interest" description="Disordered" evidence="1">
    <location>
        <begin position="1"/>
        <end position="48"/>
    </location>
</feature>
<dbReference type="EMBL" id="VSRR010043329">
    <property type="protein sequence ID" value="MPC76429.1"/>
    <property type="molecule type" value="Genomic_DNA"/>
</dbReference>
<accession>A0A5B7I3I2</accession>
<keyword evidence="3" id="KW-1185">Reference proteome</keyword>
<organism evidence="2 3">
    <name type="scientific">Portunus trituberculatus</name>
    <name type="common">Swimming crab</name>
    <name type="synonym">Neptunus trituberculatus</name>
    <dbReference type="NCBI Taxonomy" id="210409"/>
    <lineage>
        <taxon>Eukaryota</taxon>
        <taxon>Metazoa</taxon>
        <taxon>Ecdysozoa</taxon>
        <taxon>Arthropoda</taxon>
        <taxon>Crustacea</taxon>
        <taxon>Multicrustacea</taxon>
        <taxon>Malacostraca</taxon>
        <taxon>Eumalacostraca</taxon>
        <taxon>Eucarida</taxon>
        <taxon>Decapoda</taxon>
        <taxon>Pleocyemata</taxon>
        <taxon>Brachyura</taxon>
        <taxon>Eubrachyura</taxon>
        <taxon>Portunoidea</taxon>
        <taxon>Portunidae</taxon>
        <taxon>Portuninae</taxon>
        <taxon>Portunus</taxon>
    </lineage>
</organism>
<dbReference type="AlphaFoldDB" id="A0A5B7I3I2"/>
<gene>
    <name evidence="2" type="ORF">E2C01_070839</name>
</gene>
<evidence type="ECO:0000256" key="1">
    <source>
        <dbReference type="SAM" id="MobiDB-lite"/>
    </source>
</evidence>
<dbReference type="Proteomes" id="UP000324222">
    <property type="component" value="Unassembled WGS sequence"/>
</dbReference>
<name>A0A5B7I3I2_PORTR</name>
<proteinExistence type="predicted"/>
<protein>
    <submittedName>
        <fullName evidence="2">Uncharacterized protein</fullName>
    </submittedName>
</protein>
<evidence type="ECO:0000313" key="3">
    <source>
        <dbReference type="Proteomes" id="UP000324222"/>
    </source>
</evidence>
<comment type="caution">
    <text evidence="2">The sequence shown here is derived from an EMBL/GenBank/DDBJ whole genome shotgun (WGS) entry which is preliminary data.</text>
</comment>